<dbReference type="InterPro" id="IPR044878">
    <property type="entry name" value="UbiA_sf"/>
</dbReference>
<feature type="transmembrane region" description="Helical" evidence="5">
    <location>
        <begin position="291"/>
        <end position="309"/>
    </location>
</feature>
<evidence type="ECO:0000313" key="7">
    <source>
        <dbReference type="Proteomes" id="UP000231246"/>
    </source>
</evidence>
<dbReference type="Proteomes" id="UP000231246">
    <property type="component" value="Unassembled WGS sequence"/>
</dbReference>
<keyword evidence="2 5" id="KW-0812">Transmembrane</keyword>
<keyword evidence="3 5" id="KW-1133">Transmembrane helix</keyword>
<feature type="transmembrane region" description="Helical" evidence="5">
    <location>
        <begin position="134"/>
        <end position="151"/>
    </location>
</feature>
<comment type="caution">
    <text evidence="6">The sequence shown here is derived from an EMBL/GenBank/DDBJ whole genome shotgun (WGS) entry which is preliminary data.</text>
</comment>
<dbReference type="CDD" id="cd13963">
    <property type="entry name" value="PT_UbiA_2"/>
    <property type="match status" value="1"/>
</dbReference>
<dbReference type="Gene3D" id="1.10.357.140">
    <property type="entry name" value="UbiA prenyltransferase"/>
    <property type="match status" value="1"/>
</dbReference>
<feature type="transmembrane region" description="Helical" evidence="5">
    <location>
        <begin position="47"/>
        <end position="68"/>
    </location>
</feature>
<dbReference type="GO" id="GO:0016020">
    <property type="term" value="C:membrane"/>
    <property type="evidence" value="ECO:0007669"/>
    <property type="project" value="UniProtKB-SubCell"/>
</dbReference>
<protein>
    <recommendedName>
        <fullName evidence="8">Decaprenyl-phosphate phosphoribosyltransferase</fullName>
    </recommendedName>
</protein>
<evidence type="ECO:0000256" key="1">
    <source>
        <dbReference type="ARBA" id="ARBA00004141"/>
    </source>
</evidence>
<sequence length="310" mass="35562">MNNLKLPPLFKALRPGQWIKNLLLFAAIIFNGKLFDPIFLLRSIEGFIVFCAISSASYLLNDIIDEPFDKKHPKKKFRPIASGMFPKSRAFEIIILLTILGFVAAFAIRVNFFFITVGFFALHVLYSFYLKRFAILDILAIALSFVLRAFAGEVLTGLHLPVWLMFTVVFLSLFIAASKRRSEFTHEGTRTRTSLKHYHEKMLDFYVSTFATASIVTYAMFTFIEGTLKFPKSEARLLTPLLLQYAPHILERKWLMITVPFVIIGIMRYAQLIYERSLGQEPERLITSDMPLVLTVLGWGLSIILILYVI</sequence>
<dbReference type="Pfam" id="PF01040">
    <property type="entry name" value="UbiA"/>
    <property type="match status" value="1"/>
</dbReference>
<feature type="transmembrane region" description="Helical" evidence="5">
    <location>
        <begin position="21"/>
        <end position="41"/>
    </location>
</feature>
<dbReference type="EMBL" id="PCTA01000024">
    <property type="protein sequence ID" value="PIP61538.1"/>
    <property type="molecule type" value="Genomic_DNA"/>
</dbReference>
<evidence type="ECO:0000256" key="4">
    <source>
        <dbReference type="ARBA" id="ARBA00023136"/>
    </source>
</evidence>
<comment type="subcellular location">
    <subcellularLocation>
        <location evidence="1">Membrane</location>
        <topology evidence="1">Multi-pass membrane protein</topology>
    </subcellularLocation>
</comment>
<gene>
    <name evidence="6" type="ORF">COW99_03655</name>
</gene>
<evidence type="ECO:0000313" key="6">
    <source>
        <dbReference type="EMBL" id="PIP61538.1"/>
    </source>
</evidence>
<feature type="transmembrane region" description="Helical" evidence="5">
    <location>
        <begin position="89"/>
        <end position="106"/>
    </location>
</feature>
<proteinExistence type="predicted"/>
<evidence type="ECO:0008006" key="8">
    <source>
        <dbReference type="Google" id="ProtNLM"/>
    </source>
</evidence>
<evidence type="ECO:0000256" key="3">
    <source>
        <dbReference type="ARBA" id="ARBA00022989"/>
    </source>
</evidence>
<feature type="transmembrane region" description="Helical" evidence="5">
    <location>
        <begin position="254"/>
        <end position="270"/>
    </location>
</feature>
<dbReference type="GO" id="GO:0016765">
    <property type="term" value="F:transferase activity, transferring alkyl or aryl (other than methyl) groups"/>
    <property type="evidence" value="ECO:0007669"/>
    <property type="project" value="InterPro"/>
</dbReference>
<evidence type="ECO:0000256" key="5">
    <source>
        <dbReference type="SAM" id="Phobius"/>
    </source>
</evidence>
<evidence type="ECO:0000256" key="2">
    <source>
        <dbReference type="ARBA" id="ARBA00022692"/>
    </source>
</evidence>
<feature type="transmembrane region" description="Helical" evidence="5">
    <location>
        <begin position="205"/>
        <end position="224"/>
    </location>
</feature>
<reference evidence="6 7" key="1">
    <citation type="submission" date="2017-09" db="EMBL/GenBank/DDBJ databases">
        <title>Depth-based differentiation of microbial function through sediment-hosted aquifers and enrichment of novel symbionts in the deep terrestrial subsurface.</title>
        <authorList>
            <person name="Probst A.J."/>
            <person name="Ladd B."/>
            <person name="Jarett J.K."/>
            <person name="Geller-Mcgrath D.E."/>
            <person name="Sieber C.M."/>
            <person name="Emerson J.B."/>
            <person name="Anantharaman K."/>
            <person name="Thomas B.C."/>
            <person name="Malmstrom R."/>
            <person name="Stieglmeier M."/>
            <person name="Klingl A."/>
            <person name="Woyke T."/>
            <person name="Ryan C.M."/>
            <person name="Banfield J.F."/>
        </authorList>
    </citation>
    <scope>NUCLEOTIDE SEQUENCE [LARGE SCALE GENOMIC DNA]</scope>
    <source>
        <strain evidence="6">CG22_combo_CG10-13_8_21_14_all_38_20</strain>
    </source>
</reference>
<dbReference type="InterPro" id="IPR000537">
    <property type="entry name" value="UbiA_prenyltransferase"/>
</dbReference>
<organism evidence="6 7">
    <name type="scientific">Candidatus Roizmanbacteria bacterium CG22_combo_CG10-13_8_21_14_all_38_20</name>
    <dbReference type="NCBI Taxonomy" id="1974862"/>
    <lineage>
        <taxon>Bacteria</taxon>
        <taxon>Candidatus Roizmaniibacteriota</taxon>
    </lineage>
</organism>
<keyword evidence="4 5" id="KW-0472">Membrane</keyword>
<feature type="transmembrane region" description="Helical" evidence="5">
    <location>
        <begin position="157"/>
        <end position="177"/>
    </location>
</feature>
<name>A0A2H0BX25_9BACT</name>
<dbReference type="AlphaFoldDB" id="A0A2H0BX25"/>
<accession>A0A2H0BX25</accession>